<gene>
    <name evidence="5" type="ORF">EDC25_11040</name>
</gene>
<sequence>MNAVVQLPVPQRDPQATRVTLAECVGQSVRRYLEDLGNSDVNDVYDLFLRELEGPLLREVMAWSNNNQSRAAQALGLSRATLRKKLQAHGLL</sequence>
<dbReference type="InterPro" id="IPR005412">
    <property type="entry name" value="Fis_DNA-bd"/>
</dbReference>
<dbReference type="GO" id="GO:0006355">
    <property type="term" value="P:regulation of DNA-templated transcription"/>
    <property type="evidence" value="ECO:0007669"/>
    <property type="project" value="InterPro"/>
</dbReference>
<dbReference type="PANTHER" id="PTHR47918">
    <property type="entry name" value="DNA-BINDING PROTEIN FIS"/>
    <property type="match status" value="1"/>
</dbReference>
<dbReference type="InterPro" id="IPR002197">
    <property type="entry name" value="HTH_Fis"/>
</dbReference>
<dbReference type="Gene3D" id="1.10.10.60">
    <property type="entry name" value="Homeodomain-like"/>
    <property type="match status" value="1"/>
</dbReference>
<dbReference type="OrthoDB" id="9802388at2"/>
<keyword evidence="2 5" id="KW-0238">DNA-binding</keyword>
<name>A0A4R3LDI0_9GAMM</name>
<dbReference type="InterPro" id="IPR050207">
    <property type="entry name" value="Trans_regulatory_Fis"/>
</dbReference>
<dbReference type="SUPFAM" id="SSF46689">
    <property type="entry name" value="Homeodomain-like"/>
    <property type="match status" value="1"/>
</dbReference>
<dbReference type="EMBL" id="SMAF01000010">
    <property type="protein sequence ID" value="TCS97979.1"/>
    <property type="molecule type" value="Genomic_DNA"/>
</dbReference>
<evidence type="ECO:0000313" key="6">
    <source>
        <dbReference type="Proteomes" id="UP000294599"/>
    </source>
</evidence>
<accession>A0A4R3LDI0</accession>
<dbReference type="GO" id="GO:0043565">
    <property type="term" value="F:sequence-specific DNA binding"/>
    <property type="evidence" value="ECO:0007669"/>
    <property type="project" value="InterPro"/>
</dbReference>
<evidence type="ECO:0000313" key="5">
    <source>
        <dbReference type="EMBL" id="TCS97979.1"/>
    </source>
</evidence>
<dbReference type="Proteomes" id="UP000294599">
    <property type="component" value="Unassembled WGS sequence"/>
</dbReference>
<evidence type="ECO:0000256" key="3">
    <source>
        <dbReference type="ARBA" id="ARBA00029540"/>
    </source>
</evidence>
<evidence type="ECO:0000259" key="4">
    <source>
        <dbReference type="Pfam" id="PF02954"/>
    </source>
</evidence>
<evidence type="ECO:0000256" key="1">
    <source>
        <dbReference type="ARBA" id="ARBA00008559"/>
    </source>
</evidence>
<dbReference type="PANTHER" id="PTHR47918:SF1">
    <property type="entry name" value="DNA-BINDING PROTEIN FIS"/>
    <property type="match status" value="1"/>
</dbReference>
<dbReference type="PRINTS" id="PR01591">
    <property type="entry name" value="DNABINDNGFIS"/>
</dbReference>
<organism evidence="5 6">
    <name type="scientific">Pseudofulvimonas gallinarii</name>
    <dbReference type="NCBI Taxonomy" id="634155"/>
    <lineage>
        <taxon>Bacteria</taxon>
        <taxon>Pseudomonadati</taxon>
        <taxon>Pseudomonadota</taxon>
        <taxon>Gammaproteobacteria</taxon>
        <taxon>Lysobacterales</taxon>
        <taxon>Rhodanobacteraceae</taxon>
        <taxon>Pseudofulvimonas</taxon>
    </lineage>
</organism>
<dbReference type="InterPro" id="IPR009057">
    <property type="entry name" value="Homeodomain-like_sf"/>
</dbReference>
<proteinExistence type="inferred from homology"/>
<dbReference type="PRINTS" id="PR01590">
    <property type="entry name" value="HTHFIS"/>
</dbReference>
<dbReference type="Pfam" id="PF02954">
    <property type="entry name" value="HTH_8"/>
    <property type="match status" value="1"/>
</dbReference>
<feature type="domain" description="DNA binding HTH" evidence="4">
    <location>
        <begin position="48"/>
        <end position="88"/>
    </location>
</feature>
<evidence type="ECO:0000256" key="2">
    <source>
        <dbReference type="ARBA" id="ARBA00023125"/>
    </source>
</evidence>
<keyword evidence="6" id="KW-1185">Reference proteome</keyword>
<comment type="caution">
    <text evidence="5">The sequence shown here is derived from an EMBL/GenBank/DDBJ whole genome shotgun (WGS) entry which is preliminary data.</text>
</comment>
<comment type="similarity">
    <text evidence="1">Belongs to the transcriptional regulatory Fis family.</text>
</comment>
<dbReference type="AlphaFoldDB" id="A0A4R3LDI0"/>
<protein>
    <recommendedName>
        <fullName evidence="3">Putative Fis-like DNA-binding protein</fullName>
    </recommendedName>
</protein>
<reference evidence="5 6" key="1">
    <citation type="submission" date="2019-03" db="EMBL/GenBank/DDBJ databases">
        <title>Genomic Encyclopedia of Type Strains, Phase IV (KMG-IV): sequencing the most valuable type-strain genomes for metagenomic binning, comparative biology and taxonomic classification.</title>
        <authorList>
            <person name="Goeker M."/>
        </authorList>
    </citation>
    <scope>NUCLEOTIDE SEQUENCE [LARGE SCALE GENOMIC DNA]</scope>
    <source>
        <strain evidence="5 6">DSM 21944</strain>
    </source>
</reference>
<dbReference type="PIRSF" id="PIRSF002097">
    <property type="entry name" value="DNA-binding_Fis"/>
    <property type="match status" value="1"/>
</dbReference>